<keyword evidence="2" id="KW-0732">Signal</keyword>
<dbReference type="KEGG" id="cvr:CHLNCDRAFT_136006"/>
<accession>E1ZJJ1</accession>
<evidence type="ECO:0000259" key="3">
    <source>
        <dbReference type="PROSITE" id="PS51670"/>
    </source>
</evidence>
<dbReference type="eggNOG" id="ENOG502S9GE">
    <property type="taxonomic scope" value="Eukaryota"/>
</dbReference>
<dbReference type="EMBL" id="GL433849">
    <property type="protein sequence ID" value="EFN53872.1"/>
    <property type="molecule type" value="Genomic_DNA"/>
</dbReference>
<feature type="region of interest" description="Disordered" evidence="1">
    <location>
        <begin position="773"/>
        <end position="886"/>
    </location>
</feature>
<proteinExistence type="predicted"/>
<feature type="region of interest" description="Disordered" evidence="1">
    <location>
        <begin position="683"/>
        <end position="702"/>
    </location>
</feature>
<dbReference type="InterPro" id="IPR003582">
    <property type="entry name" value="ShKT_dom"/>
</dbReference>
<gene>
    <name evidence="4" type="ORF">CHLNCDRAFT_136006</name>
</gene>
<evidence type="ECO:0000256" key="1">
    <source>
        <dbReference type="SAM" id="MobiDB-lite"/>
    </source>
</evidence>
<dbReference type="STRING" id="554065.E1ZJJ1"/>
<feature type="domain" description="ShKT" evidence="3">
    <location>
        <begin position="456"/>
        <end position="490"/>
    </location>
</feature>
<dbReference type="OrthoDB" id="291007at2759"/>
<organism evidence="5">
    <name type="scientific">Chlorella variabilis</name>
    <name type="common">Green alga</name>
    <dbReference type="NCBI Taxonomy" id="554065"/>
    <lineage>
        <taxon>Eukaryota</taxon>
        <taxon>Viridiplantae</taxon>
        <taxon>Chlorophyta</taxon>
        <taxon>core chlorophytes</taxon>
        <taxon>Trebouxiophyceae</taxon>
        <taxon>Chlorellales</taxon>
        <taxon>Chlorellaceae</taxon>
        <taxon>Chlorella clade</taxon>
        <taxon>Chlorella</taxon>
    </lineage>
</organism>
<dbReference type="SMART" id="SM00254">
    <property type="entry name" value="ShKT"/>
    <property type="match status" value="2"/>
</dbReference>
<evidence type="ECO:0000256" key="2">
    <source>
        <dbReference type="SAM" id="SignalP"/>
    </source>
</evidence>
<keyword evidence="5" id="KW-1185">Reference proteome</keyword>
<dbReference type="AlphaFoldDB" id="E1ZJJ1"/>
<dbReference type="InParanoid" id="E1ZJJ1"/>
<dbReference type="GeneID" id="17353287"/>
<evidence type="ECO:0000313" key="4">
    <source>
        <dbReference type="EMBL" id="EFN53872.1"/>
    </source>
</evidence>
<feature type="domain" description="ShKT" evidence="3">
    <location>
        <begin position="496"/>
        <end position="530"/>
    </location>
</feature>
<feature type="compositionally biased region" description="Low complexity" evidence="1">
    <location>
        <begin position="780"/>
        <end position="807"/>
    </location>
</feature>
<sequence length="960" mass="100592">MRHGVGRGLGAALALALAALAASTFAGAAAAALETHTGTLRLWRGDQHFREEAAVVAVDAPTQLFLSLASPRSLRPLPPGWGDGAEVEVVGRRISGSGLSWEFRADSLSVVKAAPPRRVFGGGGGGGGDISASAAAKPGLRVLYLRARFPRDCALAPGSARQTKATVQVARNIVLNASATLSACSFGRTSLSGAALVVTPLLPMTCAMSTMLGWAHVMKQRAAKQLGLKLANFDIFNADYPDTATPSTRDPSCALSYGSRGNLGGNTIYDNYPASQPAHIFLHEMLHNLGLIHANSWDGAALPKRRGKDNYGDPLSIMGLAFALSCPNFPMMAQLLPKAFKPTQLAAPRSLAAGRFYRFTLAPDWVWPEFRNRRHATLKINVASLVGASGSGKSVWISYFMSESGPNRGVNSTDGTRVVAVRYTYQDAVETWNVGELGAGGLLMLGLTPANASAACANSNANCASWAVAGECGKNPAYMLTECRLACGVCSGATACEDSNNSCGFWAGTGECLKNPDYMLQQCKLSCHVCVPCTDSQCERKETAYIQSHRQMLGAGTMWCSADLGDGFAAACTGELEAPLSPLLGQLSQPAGDVPGCCRADKLPLVASWNSQEEGSCDELDWLCNALMEPGADLTPASQPPPAGCADPAVPPHVSLAAMQQQQQQQQQQPAISAAPVAAAAAAPPAAVQPSPPPFQPHQLQQQLWQIQEQLSLLTQQAALAAAAASGALPAAPAAALPPCWHEQAQQHSHQLLPGSLDAAFELSLLFDGAGPAASGGGDTAATASGGCPAAAARSDPHGAAGAATAAPSHGSWGDIVRIDSCGRSGPPPRQEKPKQRRGRKFSDDELAVMAAQDPSRYKRIMGTRKASGARENHSLQTPGRSGVSVAAHRQRKRQRLLSQAQEQAQQLEEQQQTQPCQQAQQCQQAVAEEHLLGVGSNLELGQGWDWGWEESALLSGTAE</sequence>
<feature type="region of interest" description="Disordered" evidence="1">
    <location>
        <begin position="656"/>
        <end position="678"/>
    </location>
</feature>
<name>E1ZJJ1_CHLVA</name>
<dbReference type="Proteomes" id="UP000008141">
    <property type="component" value="Unassembled WGS sequence"/>
</dbReference>
<dbReference type="Pfam" id="PF01549">
    <property type="entry name" value="ShK"/>
    <property type="match status" value="2"/>
</dbReference>
<feature type="compositionally biased region" description="Low complexity" evidence="1">
    <location>
        <begin position="657"/>
        <end position="678"/>
    </location>
</feature>
<dbReference type="SUPFAM" id="SSF55486">
    <property type="entry name" value="Metalloproteases ('zincins'), catalytic domain"/>
    <property type="match status" value="1"/>
</dbReference>
<dbReference type="RefSeq" id="XP_005845974.1">
    <property type="nucleotide sequence ID" value="XM_005845912.1"/>
</dbReference>
<feature type="signal peptide" evidence="2">
    <location>
        <begin position="1"/>
        <end position="30"/>
    </location>
</feature>
<reference evidence="4 5" key="1">
    <citation type="journal article" date="2010" name="Plant Cell">
        <title>The Chlorella variabilis NC64A genome reveals adaptation to photosymbiosis, coevolution with viruses, and cryptic sex.</title>
        <authorList>
            <person name="Blanc G."/>
            <person name="Duncan G."/>
            <person name="Agarkova I."/>
            <person name="Borodovsky M."/>
            <person name="Gurnon J."/>
            <person name="Kuo A."/>
            <person name="Lindquist E."/>
            <person name="Lucas S."/>
            <person name="Pangilinan J."/>
            <person name="Polle J."/>
            <person name="Salamov A."/>
            <person name="Terry A."/>
            <person name="Yamada T."/>
            <person name="Dunigan D.D."/>
            <person name="Grigoriev I.V."/>
            <person name="Claverie J.M."/>
            <person name="Van Etten J.L."/>
        </authorList>
    </citation>
    <scope>NUCLEOTIDE SEQUENCE [LARGE SCALE GENOMIC DNA]</scope>
    <source>
        <strain evidence="4 5">NC64A</strain>
    </source>
</reference>
<protein>
    <recommendedName>
        <fullName evidence="3">ShKT domain-containing protein</fullName>
    </recommendedName>
</protein>
<dbReference type="PROSITE" id="PS51670">
    <property type="entry name" value="SHKT"/>
    <property type="match status" value="2"/>
</dbReference>
<feature type="chain" id="PRO_5003156486" description="ShKT domain-containing protein" evidence="2">
    <location>
        <begin position="31"/>
        <end position="960"/>
    </location>
</feature>
<evidence type="ECO:0000313" key="5">
    <source>
        <dbReference type="Proteomes" id="UP000008141"/>
    </source>
</evidence>